<protein>
    <submittedName>
        <fullName evidence="1">Uncharacterized protein</fullName>
    </submittedName>
</protein>
<dbReference type="EMBL" id="CP077713">
    <property type="protein sequence ID" value="QXJ35459.1"/>
    <property type="molecule type" value="Genomic_DNA"/>
</dbReference>
<proteinExistence type="predicted"/>
<sequence length="38" mass="4459">MKYLNKRTTKKEKAFNVIKPLLLSHVRKELFSKPSSTP</sequence>
<name>A0A8F5GZM1_9CREN</name>
<dbReference type="Proteomes" id="UP000694036">
    <property type="component" value="Chromosome"/>
</dbReference>
<reference evidence="1 2" key="1">
    <citation type="journal article" date="2021" name="Environ. Microbiol.">
        <title>New insights into the diversity and evolution of the archaeal mobilome from three complete genomes of Saccharolobus shibatae.</title>
        <authorList>
            <person name="Medvedeva S."/>
            <person name="Brandt D."/>
            <person name="Cvirkaite-Krupovic V."/>
            <person name="Liu Y."/>
            <person name="Severinov K."/>
            <person name="Ishino S."/>
            <person name="Ishino Y."/>
            <person name="Prangishvili D."/>
            <person name="Kalinowski J."/>
            <person name="Krupovic M."/>
        </authorList>
    </citation>
    <scope>NUCLEOTIDE SEQUENCE [LARGE SCALE GENOMIC DNA]</scope>
    <source>
        <strain evidence="1 2">S38A</strain>
    </source>
</reference>
<gene>
    <name evidence="1" type="ORF">J5U22_02006</name>
</gene>
<evidence type="ECO:0000313" key="1">
    <source>
        <dbReference type="EMBL" id="QXJ35459.1"/>
    </source>
</evidence>
<dbReference type="AlphaFoldDB" id="A0A8F5GZM1"/>
<keyword evidence="2" id="KW-1185">Reference proteome</keyword>
<accession>A0A8F5GZM1</accession>
<organism evidence="1 2">
    <name type="scientific">Saccharolobus shibatae</name>
    <dbReference type="NCBI Taxonomy" id="2286"/>
    <lineage>
        <taxon>Archaea</taxon>
        <taxon>Thermoproteota</taxon>
        <taxon>Thermoprotei</taxon>
        <taxon>Sulfolobales</taxon>
        <taxon>Sulfolobaceae</taxon>
        <taxon>Saccharolobus</taxon>
    </lineage>
</organism>
<evidence type="ECO:0000313" key="2">
    <source>
        <dbReference type="Proteomes" id="UP000694036"/>
    </source>
</evidence>